<keyword evidence="3 7" id="KW-1133">Transmembrane helix</keyword>
<keyword evidence="2 7" id="KW-0812">Transmembrane</keyword>
<dbReference type="GO" id="GO:0071765">
    <property type="term" value="P:nuclear inner membrane organization"/>
    <property type="evidence" value="ECO:0007669"/>
    <property type="project" value="InterPro"/>
</dbReference>
<dbReference type="InParanoid" id="S2IV07"/>
<dbReference type="InterPro" id="IPR018617">
    <property type="entry name" value="Ima1_N"/>
</dbReference>
<gene>
    <name evidence="9" type="ORF">HMPREF1544_12168</name>
</gene>
<evidence type="ECO:0000256" key="5">
    <source>
        <dbReference type="ARBA" id="ARBA00023242"/>
    </source>
</evidence>
<keyword evidence="10" id="KW-1185">Reference proteome</keyword>
<protein>
    <recommendedName>
        <fullName evidence="8">Ima1 N-terminal domain-containing protein</fullName>
    </recommendedName>
</protein>
<evidence type="ECO:0000313" key="10">
    <source>
        <dbReference type="Proteomes" id="UP000014254"/>
    </source>
</evidence>
<feature type="transmembrane region" description="Helical" evidence="7">
    <location>
        <begin position="297"/>
        <end position="316"/>
    </location>
</feature>
<evidence type="ECO:0000256" key="7">
    <source>
        <dbReference type="SAM" id="Phobius"/>
    </source>
</evidence>
<organism evidence="9 10">
    <name type="scientific">Mucor circinelloides f. circinelloides (strain 1006PhL)</name>
    <name type="common">Mucormycosis agent</name>
    <name type="synonym">Calyptromyces circinelloides</name>
    <dbReference type="NCBI Taxonomy" id="1220926"/>
    <lineage>
        <taxon>Eukaryota</taxon>
        <taxon>Fungi</taxon>
        <taxon>Fungi incertae sedis</taxon>
        <taxon>Mucoromycota</taxon>
        <taxon>Mucoromycotina</taxon>
        <taxon>Mucoromycetes</taxon>
        <taxon>Mucorales</taxon>
        <taxon>Mucorineae</taxon>
        <taxon>Mucoraceae</taxon>
        <taxon>Mucor</taxon>
    </lineage>
</organism>
<dbReference type="GO" id="GO:0034506">
    <property type="term" value="C:chromosome, centromeric core domain"/>
    <property type="evidence" value="ECO:0007669"/>
    <property type="project" value="TreeGrafter"/>
</dbReference>
<sequence>MLLASGPCRKRNTVSHWYCNLCESTNTRDKNGDILDPSIFEASSSRHVPSIERSPSTIHMNSSKTLCSDCIANQEIIYRYLADYIPDESDPTYQIKYNNVDEYKANLHQRYTLCNDCQRKITKLNEEQREFMRRQRFTASIVESTKPQTLIRPSKHAHRLRGFAWAAVHVWTILFGAFCEYHPQGNQRSEVANIWLGIVYHPQDVQLKVSSKMLQIYKPEILQELMDYFSAICPTLLNPVRCVFSRTDEFCYWDLDYQHLIILTLITSLSFVVRNWHHLLIREAADKLKRYNFYKNVQKALILLRLVLFVLIALDAGQTMEVAVLFVYTILLMASYSVVKCAIWPYTLIGKNRREEVQVEEEDDNNTAEPMDIVPDNPSPPLSPPQQQQFEYHQHQQPSFQPRFQQQSYQQPDVVDSLVNGLHQIAF</sequence>
<feature type="region of interest" description="Disordered" evidence="6">
    <location>
        <begin position="357"/>
        <end position="402"/>
    </location>
</feature>
<dbReference type="OMA" id="SRTDEFC"/>
<evidence type="ECO:0000256" key="1">
    <source>
        <dbReference type="ARBA" id="ARBA00004473"/>
    </source>
</evidence>
<dbReference type="OrthoDB" id="5966927at2759"/>
<dbReference type="GO" id="GO:0034992">
    <property type="term" value="C:microtubule organizing center attachment site"/>
    <property type="evidence" value="ECO:0007669"/>
    <property type="project" value="TreeGrafter"/>
</dbReference>
<keyword evidence="5" id="KW-0539">Nucleus</keyword>
<dbReference type="STRING" id="1220926.S2IV07"/>
<reference evidence="10" key="1">
    <citation type="submission" date="2013-05" db="EMBL/GenBank/DDBJ databases">
        <title>The Genome sequence of Mucor circinelloides f. circinelloides 1006PhL.</title>
        <authorList>
            <consortium name="The Broad Institute Genomics Platform"/>
            <person name="Cuomo C."/>
            <person name="Earl A."/>
            <person name="Findley K."/>
            <person name="Lee S.C."/>
            <person name="Walker B."/>
            <person name="Young S."/>
            <person name="Zeng Q."/>
            <person name="Gargeya S."/>
            <person name="Fitzgerald M."/>
            <person name="Haas B."/>
            <person name="Abouelleil A."/>
            <person name="Allen A.W."/>
            <person name="Alvarado L."/>
            <person name="Arachchi H.M."/>
            <person name="Berlin A.M."/>
            <person name="Chapman S.B."/>
            <person name="Gainer-Dewar J."/>
            <person name="Goldberg J."/>
            <person name="Griggs A."/>
            <person name="Gujja S."/>
            <person name="Hansen M."/>
            <person name="Howarth C."/>
            <person name="Imamovic A."/>
            <person name="Ireland A."/>
            <person name="Larimer J."/>
            <person name="McCowan C."/>
            <person name="Murphy C."/>
            <person name="Pearson M."/>
            <person name="Poon T.W."/>
            <person name="Priest M."/>
            <person name="Roberts A."/>
            <person name="Saif S."/>
            <person name="Shea T."/>
            <person name="Sisk P."/>
            <person name="Sykes S."/>
            <person name="Wortman J."/>
            <person name="Nusbaum C."/>
            <person name="Birren B."/>
        </authorList>
    </citation>
    <scope>NUCLEOTIDE SEQUENCE [LARGE SCALE GENOMIC DNA]</scope>
    <source>
        <strain evidence="10">1006PhL</strain>
    </source>
</reference>
<dbReference type="GO" id="GO:0005637">
    <property type="term" value="C:nuclear inner membrane"/>
    <property type="evidence" value="ECO:0007669"/>
    <property type="project" value="UniProtKB-SubCell"/>
</dbReference>
<dbReference type="InterPro" id="IPR042321">
    <property type="entry name" value="Ima1"/>
</dbReference>
<evidence type="ECO:0000256" key="6">
    <source>
        <dbReference type="SAM" id="MobiDB-lite"/>
    </source>
</evidence>
<evidence type="ECO:0000256" key="2">
    <source>
        <dbReference type="ARBA" id="ARBA00022692"/>
    </source>
</evidence>
<dbReference type="VEuPathDB" id="FungiDB:HMPREF1544_12168"/>
<dbReference type="AlphaFoldDB" id="S2IV07"/>
<feature type="domain" description="Ima1 N-terminal" evidence="8">
    <location>
        <begin position="11"/>
        <end position="121"/>
    </location>
</feature>
<dbReference type="Proteomes" id="UP000014254">
    <property type="component" value="Unassembled WGS sequence"/>
</dbReference>
<dbReference type="eggNOG" id="KOG4623">
    <property type="taxonomic scope" value="Eukaryota"/>
</dbReference>
<accession>S2IV07</accession>
<dbReference type="PANTHER" id="PTHR28538:SF1">
    <property type="entry name" value="INTEGRAL INNER NUCLEAR MEMBRANE PROTEIN IMA1"/>
    <property type="match status" value="1"/>
</dbReference>
<evidence type="ECO:0000256" key="3">
    <source>
        <dbReference type="ARBA" id="ARBA00022989"/>
    </source>
</evidence>
<feature type="compositionally biased region" description="Low complexity" evidence="6">
    <location>
        <begin position="385"/>
        <end position="402"/>
    </location>
</feature>
<dbReference type="PANTHER" id="PTHR28538">
    <property type="entry name" value="INTEGRAL INNER NUCLEAR MEMBRANE PROTEIN IMA1"/>
    <property type="match status" value="1"/>
</dbReference>
<evidence type="ECO:0000256" key="4">
    <source>
        <dbReference type="ARBA" id="ARBA00023136"/>
    </source>
</evidence>
<dbReference type="GO" id="GO:0044732">
    <property type="term" value="C:mitotic spindle pole body"/>
    <property type="evidence" value="ECO:0007669"/>
    <property type="project" value="TreeGrafter"/>
</dbReference>
<name>S2IV07_MUCC1</name>
<proteinExistence type="predicted"/>
<keyword evidence="4 7" id="KW-0472">Membrane</keyword>
<dbReference type="EMBL" id="KE124208">
    <property type="protein sequence ID" value="EPB81129.1"/>
    <property type="molecule type" value="Genomic_DNA"/>
</dbReference>
<evidence type="ECO:0000259" key="8">
    <source>
        <dbReference type="Pfam" id="PF09779"/>
    </source>
</evidence>
<evidence type="ECO:0000313" key="9">
    <source>
        <dbReference type="EMBL" id="EPB81129.1"/>
    </source>
</evidence>
<feature type="transmembrane region" description="Helical" evidence="7">
    <location>
        <begin position="322"/>
        <end position="344"/>
    </location>
</feature>
<feature type="transmembrane region" description="Helical" evidence="7">
    <location>
        <begin position="257"/>
        <end position="276"/>
    </location>
</feature>
<dbReference type="Pfam" id="PF09779">
    <property type="entry name" value="Ima1_N"/>
    <property type="match status" value="1"/>
</dbReference>
<comment type="subcellular location">
    <subcellularLocation>
        <location evidence="1">Nucleus inner membrane</location>
        <topology evidence="1">Multi-pass membrane protein</topology>
    </subcellularLocation>
</comment>